<dbReference type="InterPro" id="IPR036388">
    <property type="entry name" value="WH-like_DNA-bd_sf"/>
</dbReference>
<dbReference type="InterPro" id="IPR005158">
    <property type="entry name" value="BTAD"/>
</dbReference>
<dbReference type="Pfam" id="PF00072">
    <property type="entry name" value="Response_reg"/>
    <property type="match status" value="1"/>
</dbReference>
<comment type="similarity">
    <text evidence="1">Belongs to the AfsR/DnrI/RedD regulatory family.</text>
</comment>
<name>A0ABT2U7A5_9BACL</name>
<keyword evidence="4" id="KW-0238">DNA-binding</keyword>
<dbReference type="InterPro" id="IPR011990">
    <property type="entry name" value="TPR-like_helical_dom_sf"/>
</dbReference>
<dbReference type="InterPro" id="IPR001867">
    <property type="entry name" value="OmpR/PhoB-type_DNA-bd"/>
</dbReference>
<dbReference type="Gene3D" id="1.25.40.10">
    <property type="entry name" value="Tetratricopeptide repeat domain"/>
    <property type="match status" value="1"/>
</dbReference>
<dbReference type="Gene3D" id="1.10.10.10">
    <property type="entry name" value="Winged helix-like DNA-binding domain superfamily/Winged helix DNA-binding domain"/>
    <property type="match status" value="1"/>
</dbReference>
<keyword evidence="2" id="KW-0902">Two-component regulatory system</keyword>
<dbReference type="Gene3D" id="3.40.50.2300">
    <property type="match status" value="1"/>
</dbReference>
<reference evidence="8 9" key="1">
    <citation type="submission" date="2022-09" db="EMBL/GenBank/DDBJ databases">
        <authorList>
            <person name="Han X.L."/>
            <person name="Wang Q."/>
            <person name="Lu T."/>
        </authorList>
    </citation>
    <scope>NUCLEOTIDE SEQUENCE [LARGE SCALE GENOMIC DNA]</scope>
    <source>
        <strain evidence="8 9">WQ 127069</strain>
    </source>
</reference>
<evidence type="ECO:0000256" key="4">
    <source>
        <dbReference type="ARBA" id="ARBA00023125"/>
    </source>
</evidence>
<dbReference type="InterPro" id="IPR001789">
    <property type="entry name" value="Sig_transdc_resp-reg_receiver"/>
</dbReference>
<dbReference type="PROSITE" id="PS50110">
    <property type="entry name" value="RESPONSE_REGULATORY"/>
    <property type="match status" value="1"/>
</dbReference>
<keyword evidence="6" id="KW-0597">Phosphoprotein</keyword>
<dbReference type="SMART" id="SM01043">
    <property type="entry name" value="BTAD"/>
    <property type="match status" value="1"/>
</dbReference>
<keyword evidence="5" id="KW-0804">Transcription</keyword>
<evidence type="ECO:0000259" key="7">
    <source>
        <dbReference type="PROSITE" id="PS50110"/>
    </source>
</evidence>
<dbReference type="SMART" id="SM00862">
    <property type="entry name" value="Trans_reg_C"/>
    <property type="match status" value="1"/>
</dbReference>
<dbReference type="InterPro" id="IPR011006">
    <property type="entry name" value="CheY-like_superfamily"/>
</dbReference>
<dbReference type="Pfam" id="PF03704">
    <property type="entry name" value="BTAD"/>
    <property type="match status" value="1"/>
</dbReference>
<evidence type="ECO:0000256" key="3">
    <source>
        <dbReference type="ARBA" id="ARBA00023015"/>
    </source>
</evidence>
<feature type="domain" description="Response regulatory" evidence="7">
    <location>
        <begin position="3"/>
        <end position="117"/>
    </location>
</feature>
<accession>A0ABT2U7A5</accession>
<dbReference type="InterPro" id="IPR016032">
    <property type="entry name" value="Sig_transdc_resp-reg_C-effctor"/>
</dbReference>
<evidence type="ECO:0000313" key="8">
    <source>
        <dbReference type="EMBL" id="MCU6790498.1"/>
    </source>
</evidence>
<keyword evidence="3" id="KW-0805">Transcription regulation</keyword>
<dbReference type="InterPro" id="IPR051677">
    <property type="entry name" value="AfsR-DnrI-RedD_regulator"/>
</dbReference>
<evidence type="ECO:0000256" key="5">
    <source>
        <dbReference type="ARBA" id="ARBA00023163"/>
    </source>
</evidence>
<gene>
    <name evidence="8" type="ORF">OB236_00020</name>
</gene>
<dbReference type="EMBL" id="JAOQIO010000001">
    <property type="protein sequence ID" value="MCU6790498.1"/>
    <property type="molecule type" value="Genomic_DNA"/>
</dbReference>
<organism evidence="8 9">
    <name type="scientific">Paenibacillus baimaensis</name>
    <dbReference type="NCBI Taxonomy" id="2982185"/>
    <lineage>
        <taxon>Bacteria</taxon>
        <taxon>Bacillati</taxon>
        <taxon>Bacillota</taxon>
        <taxon>Bacilli</taxon>
        <taxon>Bacillales</taxon>
        <taxon>Paenibacillaceae</taxon>
        <taxon>Paenibacillus</taxon>
    </lineage>
</organism>
<evidence type="ECO:0000256" key="6">
    <source>
        <dbReference type="PROSITE-ProRule" id="PRU00169"/>
    </source>
</evidence>
<dbReference type="SUPFAM" id="SSF52172">
    <property type="entry name" value="CheY-like"/>
    <property type="match status" value="1"/>
</dbReference>
<dbReference type="SUPFAM" id="SSF46894">
    <property type="entry name" value="C-terminal effector domain of the bipartite response regulators"/>
    <property type="match status" value="1"/>
</dbReference>
<sequence>MFKVIIVEDEKPILDLMKYVIGHNPNYIIIGAFTNPLEALACLPLLKPDVVFLDVEMPRMNGLELAQKIVELSDEIRIIFTTAYRQYALDAFEVFAFDYILKPVTPAAIERVANRLIKKQKPALPAERGDQTASIHCFGGFEVRNREGVTIRFPTRKSEELFAFFLCHPGKELSKWHLVDLLWPQMQEDRSSHNLHNTIYRLKKILKEHQIGIDIQNTNEGYRMEVSDFTYDVLAFERQRSALNGVLQDHAHVEWLCSLYKGPLLDRKDYVWKTSLEEGYVKQYTFLVRTLIESDMLAQEWTKAELRLDAYLSLYPLHEEMNQLLMDIFTHSGNTEKIAKHYERFAASYRREIGLEPSQEMRDRMTAYII</sequence>
<evidence type="ECO:0000256" key="2">
    <source>
        <dbReference type="ARBA" id="ARBA00023012"/>
    </source>
</evidence>
<dbReference type="PANTHER" id="PTHR35807">
    <property type="entry name" value="TRANSCRIPTIONAL REGULATOR REDD-RELATED"/>
    <property type="match status" value="1"/>
</dbReference>
<keyword evidence="9" id="KW-1185">Reference proteome</keyword>
<dbReference type="SMART" id="SM00448">
    <property type="entry name" value="REC"/>
    <property type="match status" value="1"/>
</dbReference>
<feature type="modified residue" description="4-aspartylphosphate" evidence="6">
    <location>
        <position position="54"/>
    </location>
</feature>
<dbReference type="RefSeq" id="WP_262681988.1">
    <property type="nucleotide sequence ID" value="NZ_JAOQIO010000001.1"/>
</dbReference>
<dbReference type="SUPFAM" id="SSF48452">
    <property type="entry name" value="TPR-like"/>
    <property type="match status" value="1"/>
</dbReference>
<dbReference type="Proteomes" id="UP001652445">
    <property type="component" value="Unassembled WGS sequence"/>
</dbReference>
<protein>
    <submittedName>
        <fullName evidence="8">Response regulator</fullName>
    </submittedName>
</protein>
<evidence type="ECO:0000313" key="9">
    <source>
        <dbReference type="Proteomes" id="UP001652445"/>
    </source>
</evidence>
<comment type="caution">
    <text evidence="8">The sequence shown here is derived from an EMBL/GenBank/DDBJ whole genome shotgun (WGS) entry which is preliminary data.</text>
</comment>
<evidence type="ECO:0000256" key="1">
    <source>
        <dbReference type="ARBA" id="ARBA00005820"/>
    </source>
</evidence>
<proteinExistence type="inferred from homology"/>